<evidence type="ECO:0000256" key="7">
    <source>
        <dbReference type="ARBA" id="ARBA00023014"/>
    </source>
</evidence>
<dbReference type="AlphaFoldDB" id="A0A2S9YHD5"/>
<dbReference type="PANTHER" id="PTHR10359">
    <property type="entry name" value="A/G-SPECIFIC ADENINE GLYCOSYLASE/ENDONUCLEASE III"/>
    <property type="match status" value="1"/>
</dbReference>
<proteinExistence type="inferred from homology"/>
<dbReference type="EC" id="4.2.99.18" evidence="10"/>
<protein>
    <recommendedName>
        <fullName evidence="10">Endonuclease III</fullName>
        <ecNumber evidence="10">4.2.99.18</ecNumber>
    </recommendedName>
    <alternativeName>
        <fullName evidence="10">DNA-(apurinic or apyrimidinic site) lyase</fullName>
    </alternativeName>
</protein>
<accession>A0A2S9YHD5</accession>
<evidence type="ECO:0000256" key="5">
    <source>
        <dbReference type="ARBA" id="ARBA00022801"/>
    </source>
</evidence>
<evidence type="ECO:0000256" key="10">
    <source>
        <dbReference type="HAMAP-Rule" id="MF_00942"/>
    </source>
</evidence>
<dbReference type="EMBL" id="PVNK01000037">
    <property type="protein sequence ID" value="PRQ04509.1"/>
    <property type="molecule type" value="Genomic_DNA"/>
</dbReference>
<evidence type="ECO:0000256" key="1">
    <source>
        <dbReference type="ARBA" id="ARBA00008343"/>
    </source>
</evidence>
<comment type="caution">
    <text evidence="12">The sequence shown here is derived from an EMBL/GenBank/DDBJ whole genome shotgun (WGS) entry which is preliminary data.</text>
</comment>
<evidence type="ECO:0000256" key="9">
    <source>
        <dbReference type="ARBA" id="ARBA00023295"/>
    </source>
</evidence>
<evidence type="ECO:0000256" key="4">
    <source>
        <dbReference type="ARBA" id="ARBA00022763"/>
    </source>
</evidence>
<dbReference type="Pfam" id="PF00730">
    <property type="entry name" value="HhH-GPD"/>
    <property type="match status" value="1"/>
</dbReference>
<dbReference type="SUPFAM" id="SSF48150">
    <property type="entry name" value="DNA-glycosylase"/>
    <property type="match status" value="1"/>
</dbReference>
<dbReference type="GO" id="GO:0006285">
    <property type="term" value="P:base-excision repair, AP site formation"/>
    <property type="evidence" value="ECO:0007669"/>
    <property type="project" value="TreeGrafter"/>
</dbReference>
<keyword evidence="8 10" id="KW-0234">DNA repair</keyword>
<keyword evidence="4 10" id="KW-0227">DNA damage</keyword>
<dbReference type="Gene3D" id="1.10.1670.10">
    <property type="entry name" value="Helix-hairpin-Helix base-excision DNA repair enzymes (C-terminal)"/>
    <property type="match status" value="1"/>
</dbReference>
<dbReference type="InterPro" id="IPR023170">
    <property type="entry name" value="HhH_base_excis_C"/>
</dbReference>
<dbReference type="HAMAP" id="MF_00942">
    <property type="entry name" value="Nth"/>
    <property type="match status" value="1"/>
</dbReference>
<keyword evidence="5 10" id="KW-0378">Hydrolase</keyword>
<reference evidence="12 13" key="1">
    <citation type="submission" date="2018-03" db="EMBL/GenBank/DDBJ databases">
        <title>Draft Genome Sequences of the Obligatory Marine Myxobacteria Enhygromyxa salina SWB005.</title>
        <authorList>
            <person name="Poehlein A."/>
            <person name="Moghaddam J.A."/>
            <person name="Harms H."/>
            <person name="Alanjari M."/>
            <person name="Koenig G.M."/>
            <person name="Daniel R."/>
            <person name="Schaeberle T.F."/>
        </authorList>
    </citation>
    <scope>NUCLEOTIDE SEQUENCE [LARGE SCALE GENOMIC DNA]</scope>
    <source>
        <strain evidence="12 13">SWB005</strain>
    </source>
</reference>
<dbReference type="FunFam" id="1.10.340.30:FF:000001">
    <property type="entry name" value="Endonuclease III"/>
    <property type="match status" value="1"/>
</dbReference>
<dbReference type="GO" id="GO:0046872">
    <property type="term" value="F:metal ion binding"/>
    <property type="evidence" value="ECO:0007669"/>
    <property type="project" value="UniProtKB-KW"/>
</dbReference>
<sequence>MCTLRPVTRAEKAQKILAILDELYPTPAIPLRHNDAFTLLIAVLLSAQTTDARVNEVTPALFEDGPTPAKMAALPVARILHHIKTLGLAPTKAKRVKALAKQLVEDFDGEVPSDFEGLESLPGVGHKTAGVVMAQAFGVPAFPIDTHIHRLAARWGLSKAKNVVQTERDLKKVFPESRWADAHLKIIYFGREHCPAQFHELEQCPICAWAASKKRIRDERRANDQTRREASERLKAAAAKKKLAAARAK</sequence>
<keyword evidence="3" id="KW-0479">Metal-binding</keyword>
<feature type="domain" description="HhH-GPD" evidence="11">
    <location>
        <begin position="45"/>
        <end position="192"/>
    </location>
</feature>
<keyword evidence="9 10" id="KW-0326">Glycosidase</keyword>
<dbReference type="PROSITE" id="PS01155">
    <property type="entry name" value="ENDONUCLEASE_III_2"/>
    <property type="match status" value="1"/>
</dbReference>
<dbReference type="CDD" id="cd00056">
    <property type="entry name" value="ENDO3c"/>
    <property type="match status" value="1"/>
</dbReference>
<evidence type="ECO:0000259" key="11">
    <source>
        <dbReference type="SMART" id="SM00478"/>
    </source>
</evidence>
<dbReference type="Proteomes" id="UP000237968">
    <property type="component" value="Unassembled WGS sequence"/>
</dbReference>
<gene>
    <name evidence="10 12" type="primary">nth</name>
    <name evidence="12" type="ORF">ENSA5_07400</name>
</gene>
<keyword evidence="12" id="KW-0255">Endonuclease</keyword>
<keyword evidence="6" id="KW-0408">Iron</keyword>
<dbReference type="Pfam" id="PF00633">
    <property type="entry name" value="HHH"/>
    <property type="match status" value="1"/>
</dbReference>
<dbReference type="GO" id="GO:0003677">
    <property type="term" value="F:DNA binding"/>
    <property type="evidence" value="ECO:0007669"/>
    <property type="project" value="UniProtKB-UniRule"/>
</dbReference>
<comment type="catalytic activity">
    <reaction evidence="10">
        <text>2'-deoxyribonucleotide-(2'-deoxyribose 5'-phosphate)-2'-deoxyribonucleotide-DNA = a 3'-end 2'-deoxyribonucleotide-(2,3-dehydro-2,3-deoxyribose 5'-phosphate)-DNA + a 5'-end 5'-phospho-2'-deoxyribonucleoside-DNA + H(+)</text>
        <dbReference type="Rhea" id="RHEA:66592"/>
        <dbReference type="Rhea" id="RHEA-COMP:13180"/>
        <dbReference type="Rhea" id="RHEA-COMP:16897"/>
        <dbReference type="Rhea" id="RHEA-COMP:17067"/>
        <dbReference type="ChEBI" id="CHEBI:15378"/>
        <dbReference type="ChEBI" id="CHEBI:136412"/>
        <dbReference type="ChEBI" id="CHEBI:157695"/>
        <dbReference type="ChEBI" id="CHEBI:167181"/>
        <dbReference type="EC" id="4.2.99.18"/>
    </reaction>
</comment>
<dbReference type="NCBIfam" id="TIGR01083">
    <property type="entry name" value="nth"/>
    <property type="match status" value="1"/>
</dbReference>
<dbReference type="InterPro" id="IPR005759">
    <property type="entry name" value="Nth"/>
</dbReference>
<dbReference type="InterPro" id="IPR011257">
    <property type="entry name" value="DNA_glycosylase"/>
</dbReference>
<dbReference type="Gene3D" id="1.10.340.30">
    <property type="entry name" value="Hypothetical protein, domain 2"/>
    <property type="match status" value="1"/>
</dbReference>
<organism evidence="12 13">
    <name type="scientific">Enhygromyxa salina</name>
    <dbReference type="NCBI Taxonomy" id="215803"/>
    <lineage>
        <taxon>Bacteria</taxon>
        <taxon>Pseudomonadati</taxon>
        <taxon>Myxococcota</taxon>
        <taxon>Polyangia</taxon>
        <taxon>Nannocystales</taxon>
        <taxon>Nannocystaceae</taxon>
        <taxon>Enhygromyxa</taxon>
    </lineage>
</organism>
<keyword evidence="7" id="KW-0411">Iron-sulfur</keyword>
<keyword evidence="2" id="KW-0004">4Fe-4S</keyword>
<evidence type="ECO:0000313" key="13">
    <source>
        <dbReference type="Proteomes" id="UP000237968"/>
    </source>
</evidence>
<evidence type="ECO:0000313" key="12">
    <source>
        <dbReference type="EMBL" id="PRQ04509.1"/>
    </source>
</evidence>
<comment type="function">
    <text evidence="10">DNA repair enzyme that has both DNA N-glycosylase activity and AP-lyase activity. The DNA N-glycosylase activity releases various damaged pyrimidines from DNA by cleaving the N-glycosidic bond, leaving an AP (apurinic/apyrimidinic) site. The AP-lyase activity cleaves the phosphodiester bond 3' to the AP site by a beta-elimination, leaving a 3'-terminal unsaturated sugar and a product with a terminal 5'-phosphate.</text>
</comment>
<dbReference type="PIRSF" id="PIRSF001435">
    <property type="entry name" value="Nth"/>
    <property type="match status" value="1"/>
</dbReference>
<evidence type="ECO:0000256" key="3">
    <source>
        <dbReference type="ARBA" id="ARBA00022723"/>
    </source>
</evidence>
<dbReference type="InterPro" id="IPR003265">
    <property type="entry name" value="HhH-GPD_domain"/>
</dbReference>
<comment type="similarity">
    <text evidence="1 10">Belongs to the Nth/MutY family.</text>
</comment>
<keyword evidence="13" id="KW-1185">Reference proteome</keyword>
<dbReference type="InterPro" id="IPR004036">
    <property type="entry name" value="Endonuclease-III-like_CS2"/>
</dbReference>
<dbReference type="GO" id="GO:0019104">
    <property type="term" value="F:DNA N-glycosylase activity"/>
    <property type="evidence" value="ECO:0007669"/>
    <property type="project" value="UniProtKB-UniRule"/>
</dbReference>
<dbReference type="GO" id="GO:0051539">
    <property type="term" value="F:4 iron, 4 sulfur cluster binding"/>
    <property type="evidence" value="ECO:0007669"/>
    <property type="project" value="UniProtKB-KW"/>
</dbReference>
<keyword evidence="10" id="KW-0238">DNA-binding</keyword>
<keyword evidence="12" id="KW-0540">Nuclease</keyword>
<evidence type="ECO:0000256" key="8">
    <source>
        <dbReference type="ARBA" id="ARBA00023204"/>
    </source>
</evidence>
<dbReference type="GO" id="GO:0140078">
    <property type="term" value="F:class I DNA-(apurinic or apyrimidinic site) endonuclease activity"/>
    <property type="evidence" value="ECO:0007669"/>
    <property type="project" value="UniProtKB-EC"/>
</dbReference>
<comment type="caution">
    <text evidence="10">Lacks conserved residue(s) required for the propagation of feature annotation.</text>
</comment>
<evidence type="ECO:0000256" key="6">
    <source>
        <dbReference type="ARBA" id="ARBA00023004"/>
    </source>
</evidence>
<comment type="cofactor">
    <cofactor evidence="10">
        <name>[4Fe-4S] cluster</name>
        <dbReference type="ChEBI" id="CHEBI:49883"/>
    </cofactor>
    <text evidence="10">Binds 1 [4Fe-4S] cluster.</text>
</comment>
<evidence type="ECO:0000256" key="2">
    <source>
        <dbReference type="ARBA" id="ARBA00022485"/>
    </source>
</evidence>
<name>A0A2S9YHD5_9BACT</name>
<dbReference type="InterPro" id="IPR000445">
    <property type="entry name" value="HhH_motif"/>
</dbReference>
<keyword evidence="10 12" id="KW-0456">Lyase</keyword>
<dbReference type="PANTHER" id="PTHR10359:SF18">
    <property type="entry name" value="ENDONUCLEASE III"/>
    <property type="match status" value="1"/>
</dbReference>
<dbReference type="SMART" id="SM00478">
    <property type="entry name" value="ENDO3c"/>
    <property type="match status" value="1"/>
</dbReference>